<comment type="caution">
    <text evidence="10">Lacks conserved residue(s) required for the propagation of feature annotation.</text>
</comment>
<feature type="transmembrane region" description="Helical" evidence="9">
    <location>
        <begin position="249"/>
        <end position="269"/>
    </location>
</feature>
<dbReference type="NCBIfam" id="TIGR02138">
    <property type="entry name" value="phosphate_pstC"/>
    <property type="match status" value="1"/>
</dbReference>
<keyword evidence="5 10" id="KW-0592">Phosphate transport</keyword>
<proteinExistence type="inferred from homology"/>
<sequence>MLGRTRIRRAALGALVLIICHEAWPAVSNPKKLWALLFAQDWAPLLDPPLLGIRHAILSTLMVTALSLALAVPLGFGIGLFVAELAPGWIRALLQPCFELLAGIPSVVYGFFGYVTLVAWFERYGDMATGESIFVASVVLAVMVLPFIASVSGEAFSAVPATLREAAYSTGATRWHVARRVLLRAAKPGLFAAVALGLARAVGETLAVLLLAGNSTALPTSFMDRGQPLTALIATDLPEAGVGSAKYHALYAAGLVLLVLTGAINLVVWRLKGRIVSAHGGAA</sequence>
<evidence type="ECO:0000256" key="8">
    <source>
        <dbReference type="ARBA" id="ARBA00023136"/>
    </source>
</evidence>
<keyword evidence="4" id="KW-1003">Cell membrane</keyword>
<name>A0A1E3WAX1_9HYPH</name>
<evidence type="ECO:0000313" key="12">
    <source>
        <dbReference type="EMBL" id="ODS02936.1"/>
    </source>
</evidence>
<evidence type="ECO:0000256" key="7">
    <source>
        <dbReference type="ARBA" id="ARBA00022989"/>
    </source>
</evidence>
<evidence type="ECO:0000256" key="10">
    <source>
        <dbReference type="RuleBase" id="RU363054"/>
    </source>
</evidence>
<feature type="transmembrane region" description="Helical" evidence="9">
    <location>
        <begin position="97"/>
        <end position="121"/>
    </location>
</feature>
<feature type="transmembrane region" description="Helical" evidence="9">
    <location>
        <begin position="133"/>
        <end position="156"/>
    </location>
</feature>
<dbReference type="InterPro" id="IPR035906">
    <property type="entry name" value="MetI-like_sf"/>
</dbReference>
<dbReference type="GO" id="GO:0006817">
    <property type="term" value="P:phosphate ion transport"/>
    <property type="evidence" value="ECO:0007669"/>
    <property type="project" value="UniProtKB-KW"/>
</dbReference>
<evidence type="ECO:0000256" key="1">
    <source>
        <dbReference type="ARBA" id="ARBA00004651"/>
    </source>
</evidence>
<dbReference type="InterPro" id="IPR051124">
    <property type="entry name" value="Phosphate_Transport_Permease"/>
</dbReference>
<feature type="domain" description="ABC transmembrane type-1" evidence="11">
    <location>
        <begin position="57"/>
        <end position="268"/>
    </location>
</feature>
<evidence type="ECO:0000256" key="4">
    <source>
        <dbReference type="ARBA" id="ARBA00022475"/>
    </source>
</evidence>
<comment type="subcellular location">
    <subcellularLocation>
        <location evidence="10">Cell inner membrane</location>
        <topology evidence="10">Multi-pass membrane protein</topology>
    </subcellularLocation>
    <subcellularLocation>
        <location evidence="1 9">Cell membrane</location>
        <topology evidence="1 9">Multi-pass membrane protein</topology>
    </subcellularLocation>
</comment>
<dbReference type="PANTHER" id="PTHR30425">
    <property type="entry name" value="PHOSPHATE TRANSPORT SYSTEM PERMEASE PROTEIN PST"/>
    <property type="match status" value="1"/>
</dbReference>
<reference evidence="12 13" key="1">
    <citation type="journal article" date="2016" name="Environ. Microbiol.">
        <title>New Methyloceanibacter diversity from North Sea sediments includes methanotroph containing solely the soluble methane monooxygenase.</title>
        <authorList>
            <person name="Vekeman B."/>
            <person name="Kerckhof F.M."/>
            <person name="Cremers G."/>
            <person name="de Vos P."/>
            <person name="Vandamme P."/>
            <person name="Boon N."/>
            <person name="Op den Camp H.J."/>
            <person name="Heylen K."/>
        </authorList>
    </citation>
    <scope>NUCLEOTIDE SEQUENCE [LARGE SCALE GENOMIC DNA]</scope>
    <source>
        <strain evidence="12 13">R-67177</strain>
    </source>
</reference>
<evidence type="ECO:0000256" key="2">
    <source>
        <dbReference type="ARBA" id="ARBA00007069"/>
    </source>
</evidence>
<dbReference type="RefSeq" id="WP_069623862.1">
    <property type="nucleotide sequence ID" value="NZ_LPWD01000194.1"/>
</dbReference>
<dbReference type="GO" id="GO:0005315">
    <property type="term" value="F:phosphate transmembrane transporter activity"/>
    <property type="evidence" value="ECO:0007669"/>
    <property type="project" value="InterPro"/>
</dbReference>
<dbReference type="OrthoDB" id="9785113at2"/>
<comment type="function">
    <text evidence="10">Part of the binding-protein-dependent transport system for phosphate; probably responsible for the translocation of the substrate across the membrane.</text>
</comment>
<evidence type="ECO:0000256" key="3">
    <source>
        <dbReference type="ARBA" id="ARBA00022448"/>
    </source>
</evidence>
<dbReference type="Gene3D" id="1.10.3720.10">
    <property type="entry name" value="MetI-like"/>
    <property type="match status" value="1"/>
</dbReference>
<keyword evidence="10" id="KW-0997">Cell inner membrane</keyword>
<dbReference type="EMBL" id="LPWD01000194">
    <property type="protein sequence ID" value="ODS02936.1"/>
    <property type="molecule type" value="Genomic_DNA"/>
</dbReference>
<keyword evidence="13" id="KW-1185">Reference proteome</keyword>
<evidence type="ECO:0000259" key="11">
    <source>
        <dbReference type="PROSITE" id="PS50928"/>
    </source>
</evidence>
<evidence type="ECO:0000256" key="6">
    <source>
        <dbReference type="ARBA" id="ARBA00022692"/>
    </source>
</evidence>
<evidence type="ECO:0000256" key="9">
    <source>
        <dbReference type="RuleBase" id="RU363032"/>
    </source>
</evidence>
<evidence type="ECO:0000313" key="13">
    <source>
        <dbReference type="Proteomes" id="UP000095042"/>
    </source>
</evidence>
<gene>
    <name evidence="12" type="ORF">AUC71_12515</name>
</gene>
<dbReference type="CDD" id="cd06261">
    <property type="entry name" value="TM_PBP2"/>
    <property type="match status" value="1"/>
</dbReference>
<accession>A0A1E3WAX1</accession>
<dbReference type="Proteomes" id="UP000095042">
    <property type="component" value="Unassembled WGS sequence"/>
</dbReference>
<dbReference type="Pfam" id="PF00528">
    <property type="entry name" value="BPD_transp_1"/>
    <property type="match status" value="1"/>
</dbReference>
<keyword evidence="7 9" id="KW-1133">Transmembrane helix</keyword>
<comment type="similarity">
    <text evidence="2 10">Belongs to the binding-protein-dependent transport system permease family. CysTW subfamily.</text>
</comment>
<keyword evidence="6 9" id="KW-0812">Transmembrane</keyword>
<dbReference type="PANTHER" id="PTHR30425:SF1">
    <property type="entry name" value="PHOSPHATE TRANSPORT SYSTEM PERMEASE PROTEIN PSTC"/>
    <property type="match status" value="1"/>
</dbReference>
<organism evidence="12 13">
    <name type="scientific">Methyloceanibacter marginalis</name>
    <dbReference type="NCBI Taxonomy" id="1774971"/>
    <lineage>
        <taxon>Bacteria</taxon>
        <taxon>Pseudomonadati</taxon>
        <taxon>Pseudomonadota</taxon>
        <taxon>Alphaproteobacteria</taxon>
        <taxon>Hyphomicrobiales</taxon>
        <taxon>Hyphomicrobiaceae</taxon>
        <taxon>Methyloceanibacter</taxon>
    </lineage>
</organism>
<keyword evidence="3 9" id="KW-0813">Transport</keyword>
<keyword evidence="8 9" id="KW-0472">Membrane</keyword>
<comment type="caution">
    <text evidence="12">The sequence shown here is derived from an EMBL/GenBank/DDBJ whole genome shotgun (WGS) entry which is preliminary data.</text>
</comment>
<protein>
    <recommendedName>
        <fullName evidence="10">Phosphate transport system permease protein</fullName>
    </recommendedName>
</protein>
<dbReference type="GO" id="GO:0005886">
    <property type="term" value="C:plasma membrane"/>
    <property type="evidence" value="ECO:0007669"/>
    <property type="project" value="UniProtKB-SubCell"/>
</dbReference>
<feature type="transmembrane region" description="Helical" evidence="9">
    <location>
        <begin position="52"/>
        <end position="85"/>
    </location>
</feature>
<dbReference type="InterPro" id="IPR000515">
    <property type="entry name" value="MetI-like"/>
</dbReference>
<evidence type="ECO:0000256" key="5">
    <source>
        <dbReference type="ARBA" id="ARBA00022592"/>
    </source>
</evidence>
<dbReference type="SUPFAM" id="SSF161098">
    <property type="entry name" value="MetI-like"/>
    <property type="match status" value="1"/>
</dbReference>
<dbReference type="AlphaFoldDB" id="A0A1E3WAX1"/>
<dbReference type="PROSITE" id="PS50928">
    <property type="entry name" value="ABC_TM1"/>
    <property type="match status" value="1"/>
</dbReference>
<dbReference type="InterPro" id="IPR011864">
    <property type="entry name" value="Phosphate_PstC"/>
</dbReference>